<protein>
    <submittedName>
        <fullName evidence="2">Uncharacterized protein</fullName>
    </submittedName>
</protein>
<feature type="chain" id="PRO_5039888319" evidence="1">
    <location>
        <begin position="20"/>
        <end position="343"/>
    </location>
</feature>
<dbReference type="Pfam" id="PF06477">
    <property type="entry name" value="DUF1091"/>
    <property type="match status" value="2"/>
</dbReference>
<dbReference type="Proteomes" id="UP001107558">
    <property type="component" value="Chromosome 2"/>
</dbReference>
<accession>A0A9J6CBX8</accession>
<evidence type="ECO:0000313" key="3">
    <source>
        <dbReference type="Proteomes" id="UP001107558"/>
    </source>
</evidence>
<feature type="signal peptide" evidence="1">
    <location>
        <begin position="1"/>
        <end position="19"/>
    </location>
</feature>
<dbReference type="EMBL" id="JADBJN010000002">
    <property type="protein sequence ID" value="KAG5679126.1"/>
    <property type="molecule type" value="Genomic_DNA"/>
</dbReference>
<dbReference type="PANTHER" id="PTHR20898">
    <property type="entry name" value="DAEDALUS ON 3-RELATED-RELATED"/>
    <property type="match status" value="1"/>
</dbReference>
<reference evidence="2" key="1">
    <citation type="submission" date="2021-03" db="EMBL/GenBank/DDBJ databases">
        <title>Chromosome level genome of the anhydrobiotic midge Polypedilum vanderplanki.</title>
        <authorList>
            <person name="Yoshida Y."/>
            <person name="Kikawada T."/>
            <person name="Gusev O."/>
        </authorList>
    </citation>
    <scope>NUCLEOTIDE SEQUENCE</scope>
    <source>
        <strain evidence="2">NIAS01</strain>
        <tissue evidence="2">Whole body or cell culture</tissue>
    </source>
</reference>
<organism evidence="2 3">
    <name type="scientific">Polypedilum vanderplanki</name>
    <name type="common">Sleeping chironomid midge</name>
    <dbReference type="NCBI Taxonomy" id="319348"/>
    <lineage>
        <taxon>Eukaryota</taxon>
        <taxon>Metazoa</taxon>
        <taxon>Ecdysozoa</taxon>
        <taxon>Arthropoda</taxon>
        <taxon>Hexapoda</taxon>
        <taxon>Insecta</taxon>
        <taxon>Pterygota</taxon>
        <taxon>Neoptera</taxon>
        <taxon>Endopterygota</taxon>
        <taxon>Diptera</taxon>
        <taxon>Nematocera</taxon>
        <taxon>Chironomoidea</taxon>
        <taxon>Chironomidae</taxon>
        <taxon>Chironominae</taxon>
        <taxon>Polypedilum</taxon>
        <taxon>Polypedilum</taxon>
    </lineage>
</organism>
<name>A0A9J6CBX8_POLVA</name>
<dbReference type="InterPro" id="IPR010512">
    <property type="entry name" value="DUF1091"/>
</dbReference>
<dbReference type="AlphaFoldDB" id="A0A9J6CBX8"/>
<dbReference type="PANTHER" id="PTHR20898:SF0">
    <property type="entry name" value="DAEDALUS ON 3-RELATED"/>
    <property type="match status" value="1"/>
</dbReference>
<keyword evidence="3" id="KW-1185">Reference proteome</keyword>
<evidence type="ECO:0000313" key="2">
    <source>
        <dbReference type="EMBL" id="KAG5679126.1"/>
    </source>
</evidence>
<evidence type="ECO:0000256" key="1">
    <source>
        <dbReference type="SAM" id="SignalP"/>
    </source>
</evidence>
<keyword evidence="1" id="KW-0732">Signal</keyword>
<comment type="caution">
    <text evidence="2">The sequence shown here is derived from an EMBL/GenBank/DDBJ whole genome shotgun (WGS) entry which is preliminary data.</text>
</comment>
<proteinExistence type="predicted"/>
<sequence>MVKRLKFLFVLFISISVSARVIFISSESNYNTVVGDNITFTIFNDTNGISRFNASGATKIDFEKIVIDIELYGKDKMRTEFFRFMKFSINSCEIQKHKGNYLLKTVMEGLYKYSNYKFDCPQKKKNFTATNFEFSDANLPVYILMRDGAFWQFKMIVKGLIKNQKSLTFICSLNIIGSYNARIYFIKSDLNQVNTAFIENATLVFFNDTNGLSRVNFTGFLVHDVQKLIVDAEVFVRRENEKDWRKFISFSINQCDLKRFKSNAIIKNILENVKKYSNYEINCPQPKNFYYLTNFEVSDVRILMFFRNGFWNVKMFTRGTFLNRKGLKNIVSIDTFGSYVRDL</sequence>
<gene>
    <name evidence="2" type="ORF">PVAND_008718</name>
</gene>